<evidence type="ECO:0000256" key="6">
    <source>
        <dbReference type="ARBA" id="ARBA00022989"/>
    </source>
</evidence>
<feature type="transmembrane region" description="Helical" evidence="8">
    <location>
        <begin position="84"/>
        <end position="109"/>
    </location>
</feature>
<feature type="transmembrane region" description="Helical" evidence="8">
    <location>
        <begin position="116"/>
        <end position="144"/>
    </location>
</feature>
<dbReference type="InterPro" id="IPR026392">
    <property type="entry name" value="Exo/Archaeosortase_dom"/>
</dbReference>
<name>A0A1G5I3P6_9FLAO</name>
<keyword evidence="2" id="KW-1003">Cell membrane</keyword>
<dbReference type="AlphaFoldDB" id="A0A1G5I3P6"/>
<accession>A0A1G5I3P6</accession>
<dbReference type="NCBIfam" id="TIGR04128">
    <property type="entry name" value="exoso_Fjoh_1448"/>
    <property type="match status" value="1"/>
</dbReference>
<reference evidence="9 10" key="1">
    <citation type="submission" date="2016-10" db="EMBL/GenBank/DDBJ databases">
        <authorList>
            <person name="de Groot N.N."/>
        </authorList>
    </citation>
    <scope>NUCLEOTIDE SEQUENCE [LARGE SCALE GENOMIC DNA]</scope>
    <source>
        <strain evidence="9 10">CGMCC 1.7031</strain>
    </source>
</reference>
<keyword evidence="4 8" id="KW-0812">Transmembrane</keyword>
<sequence length="185" mass="21126">MTEYFVKYKPFLVFLGKFLLTYALLTLVYQAYLGQFSKADFEVDSFTESVAHQTKWLIAVFDNQVATAPHLEQASIKMFYHHRFVARIVEGCNALSVIILFVSFVVAFTGKTKTTIGYIVAGSLLVHVLNIARIAFLVVALYHFPEYEDLLHGVIFPLIIYGVVFILWVIWVNKFSLYAAKPVEK</sequence>
<dbReference type="NCBIfam" id="TIGR04178">
    <property type="entry name" value="exo_archaeo"/>
    <property type="match status" value="1"/>
</dbReference>
<evidence type="ECO:0000313" key="9">
    <source>
        <dbReference type="EMBL" id="SCY70481.1"/>
    </source>
</evidence>
<dbReference type="OrthoDB" id="678161at2"/>
<evidence type="ECO:0000256" key="8">
    <source>
        <dbReference type="SAM" id="Phobius"/>
    </source>
</evidence>
<evidence type="ECO:0000256" key="7">
    <source>
        <dbReference type="ARBA" id="ARBA00023136"/>
    </source>
</evidence>
<feature type="transmembrane region" description="Helical" evidence="8">
    <location>
        <begin position="150"/>
        <end position="171"/>
    </location>
</feature>
<comment type="subcellular location">
    <subcellularLocation>
        <location evidence="1">Cell membrane</location>
        <topology evidence="1">Multi-pass membrane protein</topology>
    </subcellularLocation>
</comment>
<dbReference type="EMBL" id="FMVF01000009">
    <property type="protein sequence ID" value="SCY70481.1"/>
    <property type="molecule type" value="Genomic_DNA"/>
</dbReference>
<evidence type="ECO:0000256" key="3">
    <source>
        <dbReference type="ARBA" id="ARBA00022670"/>
    </source>
</evidence>
<evidence type="ECO:0000256" key="4">
    <source>
        <dbReference type="ARBA" id="ARBA00022692"/>
    </source>
</evidence>
<protein>
    <submittedName>
        <fullName evidence="9">Exosortase family protein XrtF</fullName>
    </submittedName>
</protein>
<dbReference type="GO" id="GO:0005886">
    <property type="term" value="C:plasma membrane"/>
    <property type="evidence" value="ECO:0007669"/>
    <property type="project" value="UniProtKB-SubCell"/>
</dbReference>
<dbReference type="STRING" id="490189.SAMN02927903_02071"/>
<evidence type="ECO:0000313" key="10">
    <source>
        <dbReference type="Proteomes" id="UP000199354"/>
    </source>
</evidence>
<dbReference type="InterPro" id="IPR026323">
    <property type="entry name" value="Exosortase-related_prot_XrtF"/>
</dbReference>
<feature type="transmembrane region" description="Helical" evidence="8">
    <location>
        <begin position="12"/>
        <end position="32"/>
    </location>
</feature>
<proteinExistence type="predicted"/>
<keyword evidence="3" id="KW-0645">Protease</keyword>
<keyword evidence="10" id="KW-1185">Reference proteome</keyword>
<keyword evidence="6 8" id="KW-1133">Transmembrane helix</keyword>
<dbReference type="GO" id="GO:0006508">
    <property type="term" value="P:proteolysis"/>
    <property type="evidence" value="ECO:0007669"/>
    <property type="project" value="UniProtKB-KW"/>
</dbReference>
<evidence type="ECO:0000256" key="5">
    <source>
        <dbReference type="ARBA" id="ARBA00022801"/>
    </source>
</evidence>
<dbReference type="GO" id="GO:0008233">
    <property type="term" value="F:peptidase activity"/>
    <property type="evidence" value="ECO:0007669"/>
    <property type="project" value="UniProtKB-KW"/>
</dbReference>
<keyword evidence="5" id="KW-0378">Hydrolase</keyword>
<evidence type="ECO:0000256" key="2">
    <source>
        <dbReference type="ARBA" id="ARBA00022475"/>
    </source>
</evidence>
<dbReference type="Proteomes" id="UP000199354">
    <property type="component" value="Unassembled WGS sequence"/>
</dbReference>
<keyword evidence="7 8" id="KW-0472">Membrane</keyword>
<evidence type="ECO:0000256" key="1">
    <source>
        <dbReference type="ARBA" id="ARBA00004651"/>
    </source>
</evidence>
<organism evidence="9 10">
    <name type="scientific">Flavobacterium caeni</name>
    <dbReference type="NCBI Taxonomy" id="490189"/>
    <lineage>
        <taxon>Bacteria</taxon>
        <taxon>Pseudomonadati</taxon>
        <taxon>Bacteroidota</taxon>
        <taxon>Flavobacteriia</taxon>
        <taxon>Flavobacteriales</taxon>
        <taxon>Flavobacteriaceae</taxon>
        <taxon>Flavobacterium</taxon>
    </lineage>
</organism>
<gene>
    <name evidence="9" type="ORF">SAMN02927903_02071</name>
</gene>